<reference evidence="1" key="1">
    <citation type="journal article" date="2017" name="Parasit. Vectors">
        <title>Sialotranscriptomics of Rhipicephalus zambeziensis reveals intricate expression profiles of secretory proteins and suggests tight temporal transcriptional regulation during blood-feeding.</title>
        <authorList>
            <person name="de Castro M.H."/>
            <person name="de Klerk D."/>
            <person name="Pienaar R."/>
            <person name="Rees D.J.G."/>
            <person name="Mans B.J."/>
        </authorList>
    </citation>
    <scope>NUCLEOTIDE SEQUENCE</scope>
    <source>
        <tissue evidence="1">Salivary glands</tissue>
    </source>
</reference>
<sequence length="105" mass="11475">MLAWLTTQCLTSETQYSDCMEIGAFSTTREYWVIAGLSHSVTMCHEGSRFYQMPCCIMLVFPADGVGTEPLTALCSENCHLPSTVHTVRITQGNVNTASANMTSS</sequence>
<dbReference type="EMBL" id="GFPF01002224">
    <property type="protein sequence ID" value="MAA13370.1"/>
    <property type="molecule type" value="Transcribed_RNA"/>
</dbReference>
<proteinExistence type="predicted"/>
<organism evidence="1">
    <name type="scientific">Rhipicephalus zambeziensis</name>
    <dbReference type="NCBI Taxonomy" id="60191"/>
    <lineage>
        <taxon>Eukaryota</taxon>
        <taxon>Metazoa</taxon>
        <taxon>Ecdysozoa</taxon>
        <taxon>Arthropoda</taxon>
        <taxon>Chelicerata</taxon>
        <taxon>Arachnida</taxon>
        <taxon>Acari</taxon>
        <taxon>Parasitiformes</taxon>
        <taxon>Ixodida</taxon>
        <taxon>Ixodoidea</taxon>
        <taxon>Ixodidae</taxon>
        <taxon>Rhipicephalinae</taxon>
        <taxon>Rhipicephalus</taxon>
        <taxon>Rhipicephalus</taxon>
    </lineage>
</organism>
<protein>
    <submittedName>
        <fullName evidence="1">Uncharacterized protein</fullName>
    </submittedName>
</protein>
<accession>A0A224YHW7</accession>
<evidence type="ECO:0000313" key="1">
    <source>
        <dbReference type="EMBL" id="MAA13370.1"/>
    </source>
</evidence>
<name>A0A224YHW7_9ACAR</name>
<dbReference type="AlphaFoldDB" id="A0A224YHW7"/>